<proteinExistence type="predicted"/>
<dbReference type="PANTHER" id="PTHR30160:SF7">
    <property type="entry name" value="ADP-HEPTOSE--LPS HEPTOSYLTRANSFERASE 2"/>
    <property type="match status" value="1"/>
</dbReference>
<dbReference type="GO" id="GO:0005829">
    <property type="term" value="C:cytosol"/>
    <property type="evidence" value="ECO:0007669"/>
    <property type="project" value="TreeGrafter"/>
</dbReference>
<sequence length="341" mass="37679">MVYLIELIKFIGFMKKKILIIRWSGMGDIVMTLPALQWIRDRFPDAAISYLTDTSFAAIPRMSGLADEVFAVDRRGFKTPRRVIQAAGGVLKTAGRLAFSSFHAAFDLQGFGETAILARLSGAPLRAGRVKGSWLRRRMYTFSISGDWEKEHRTAFFVRAVSGAFGEPFPQGPHFPSLPRPKGAFPDTSRVVGLNIGASTESRRWSEDHFFKLARLLSRQGWGVKFFVGPGEIPLIPKVHDACAKNRWGFSFHDRLGPFIRDLCRNRMLISNDTGPGHLAAAFGMPVVTLFSTGTPGNVAPMARRSAWLREKDDINRIRPEDVAGAALELLGPAPVIPGSP</sequence>
<accession>A0A484HHB3</accession>
<name>A0A484HHB3_9BACT</name>
<dbReference type="InterPro" id="IPR051199">
    <property type="entry name" value="LPS_LOS_Heptosyltrfase"/>
</dbReference>
<dbReference type="EMBL" id="CAACVI010000012">
    <property type="protein sequence ID" value="VEN73726.1"/>
    <property type="molecule type" value="Genomic_DNA"/>
</dbReference>
<evidence type="ECO:0000256" key="2">
    <source>
        <dbReference type="ARBA" id="ARBA00022679"/>
    </source>
</evidence>
<gene>
    <name evidence="3" type="ORF">EPICR_20195</name>
</gene>
<dbReference type="AlphaFoldDB" id="A0A484HHB3"/>
<evidence type="ECO:0000256" key="1">
    <source>
        <dbReference type="ARBA" id="ARBA00022676"/>
    </source>
</evidence>
<dbReference type="PANTHER" id="PTHR30160">
    <property type="entry name" value="TETRAACYLDISACCHARIDE 4'-KINASE-RELATED"/>
    <property type="match status" value="1"/>
</dbReference>
<dbReference type="GO" id="GO:0008713">
    <property type="term" value="F:ADP-heptose-lipopolysaccharide heptosyltransferase activity"/>
    <property type="evidence" value="ECO:0007669"/>
    <property type="project" value="TreeGrafter"/>
</dbReference>
<keyword evidence="1" id="KW-0328">Glycosyltransferase</keyword>
<evidence type="ECO:0000313" key="3">
    <source>
        <dbReference type="EMBL" id="VEN73726.1"/>
    </source>
</evidence>
<dbReference type="GO" id="GO:0009244">
    <property type="term" value="P:lipopolysaccharide core region biosynthetic process"/>
    <property type="evidence" value="ECO:0007669"/>
    <property type="project" value="TreeGrafter"/>
</dbReference>
<keyword evidence="2 3" id="KW-0808">Transferase</keyword>
<reference evidence="3" key="1">
    <citation type="submission" date="2019-01" db="EMBL/GenBank/DDBJ databases">
        <authorList>
            <consortium name="Genoscope - CEA"/>
            <person name="William W."/>
        </authorList>
    </citation>
    <scope>NUCLEOTIDE SEQUENCE</scope>
    <source>
        <strain evidence="3">CR-1</strain>
    </source>
</reference>
<organism evidence="3">
    <name type="scientific">uncultured Desulfobacteraceae bacterium</name>
    <dbReference type="NCBI Taxonomy" id="218296"/>
    <lineage>
        <taxon>Bacteria</taxon>
        <taxon>Pseudomonadati</taxon>
        <taxon>Thermodesulfobacteriota</taxon>
        <taxon>Desulfobacteria</taxon>
        <taxon>Desulfobacterales</taxon>
        <taxon>Desulfobacteraceae</taxon>
        <taxon>environmental samples</taxon>
    </lineage>
</organism>
<protein>
    <submittedName>
        <fullName evidence="3">Heptosyltransferase-1</fullName>
    </submittedName>
</protein>
<dbReference type="CDD" id="cd03789">
    <property type="entry name" value="GT9_LPS_heptosyltransferase"/>
    <property type="match status" value="1"/>
</dbReference>
<dbReference type="InterPro" id="IPR002201">
    <property type="entry name" value="Glyco_trans_9"/>
</dbReference>
<dbReference type="Pfam" id="PF01075">
    <property type="entry name" value="Glyco_transf_9"/>
    <property type="match status" value="1"/>
</dbReference>
<dbReference type="Gene3D" id="3.40.50.2000">
    <property type="entry name" value="Glycogen Phosphorylase B"/>
    <property type="match status" value="2"/>
</dbReference>
<dbReference type="SUPFAM" id="SSF53756">
    <property type="entry name" value="UDP-Glycosyltransferase/glycogen phosphorylase"/>
    <property type="match status" value="1"/>
</dbReference>